<evidence type="ECO:0000313" key="6">
    <source>
        <dbReference type="Proteomes" id="UP000221168"/>
    </source>
</evidence>
<sequence>MDIRAVLFDKDGTLIDFHATWAPFARVMVAEAAAGDPERMKRMLARLGLDPETDRFRAGSVLAAGTGADMAAILWPDVPASALAAYTTALDDRASSHGGDHAVALAGIPDALQGLRAGGRTLGIATNDSARGARRTMTGLGLDHLFTAILGYDSVPRPKPWPDMVEAFAEDASVPLAAVAMVGDNVHDLEAARRAGAGLAVGVLSGTSARQDLASLADVVLDSVADLPAYLATRETA</sequence>
<dbReference type="RefSeq" id="WP_099308693.1">
    <property type="nucleotide sequence ID" value="NZ_PDVP01000025.1"/>
</dbReference>
<dbReference type="SFLD" id="SFLDS00003">
    <property type="entry name" value="Haloacid_Dehalogenase"/>
    <property type="match status" value="1"/>
</dbReference>
<comment type="pathway">
    <text evidence="2">Organic acid metabolism; glycolate biosynthesis; glycolate from 2-phosphoglycolate: step 1/1.</text>
</comment>
<dbReference type="NCBIfam" id="TIGR01549">
    <property type="entry name" value="HAD-SF-IA-v1"/>
    <property type="match status" value="1"/>
</dbReference>
<keyword evidence="6" id="KW-1185">Reference proteome</keyword>
<dbReference type="InterPro" id="IPR023198">
    <property type="entry name" value="PGP-like_dom2"/>
</dbReference>
<dbReference type="InterPro" id="IPR050155">
    <property type="entry name" value="HAD-like_hydrolase_sf"/>
</dbReference>
<dbReference type="AlphaFoldDB" id="A0A2G1QGS3"/>
<proteinExistence type="inferred from homology"/>
<comment type="similarity">
    <text evidence="3">Belongs to the HAD-like hydrolase superfamily. CbbY/CbbZ/Gph/YieH family.</text>
</comment>
<comment type="caution">
    <text evidence="5">The sequence shown here is derived from an EMBL/GenBank/DDBJ whole genome shotgun (WGS) entry which is preliminary data.</text>
</comment>
<organism evidence="5 6">
    <name type="scientific">Zhengella mangrovi</name>
    <dbReference type="NCBI Taxonomy" id="1982044"/>
    <lineage>
        <taxon>Bacteria</taxon>
        <taxon>Pseudomonadati</taxon>
        <taxon>Pseudomonadota</taxon>
        <taxon>Alphaproteobacteria</taxon>
        <taxon>Hyphomicrobiales</taxon>
        <taxon>Notoacmeibacteraceae</taxon>
        <taxon>Zhengella</taxon>
    </lineage>
</organism>
<dbReference type="OrthoDB" id="9797743at2"/>
<dbReference type="Gene3D" id="3.40.50.1000">
    <property type="entry name" value="HAD superfamily/HAD-like"/>
    <property type="match status" value="1"/>
</dbReference>
<dbReference type="GO" id="GO:0006281">
    <property type="term" value="P:DNA repair"/>
    <property type="evidence" value="ECO:0007669"/>
    <property type="project" value="TreeGrafter"/>
</dbReference>
<accession>A0A2G1QGS3</accession>
<dbReference type="Proteomes" id="UP000221168">
    <property type="component" value="Unassembled WGS sequence"/>
</dbReference>
<dbReference type="EC" id="3.1.3.18" evidence="4"/>
<dbReference type="InterPro" id="IPR036412">
    <property type="entry name" value="HAD-like_sf"/>
</dbReference>
<name>A0A2G1QGS3_9HYPH</name>
<evidence type="ECO:0000256" key="2">
    <source>
        <dbReference type="ARBA" id="ARBA00004818"/>
    </source>
</evidence>
<keyword evidence="5" id="KW-0378">Hydrolase</keyword>
<dbReference type="PANTHER" id="PTHR43434:SF1">
    <property type="entry name" value="PHOSPHOGLYCOLATE PHOSPHATASE"/>
    <property type="match status" value="1"/>
</dbReference>
<dbReference type="Gene3D" id="1.10.150.240">
    <property type="entry name" value="Putative phosphatase, domain 2"/>
    <property type="match status" value="1"/>
</dbReference>
<gene>
    <name evidence="5" type="ORF">CSC94_22830</name>
</gene>
<dbReference type="InterPro" id="IPR023214">
    <property type="entry name" value="HAD_sf"/>
</dbReference>
<dbReference type="SUPFAM" id="SSF56784">
    <property type="entry name" value="HAD-like"/>
    <property type="match status" value="1"/>
</dbReference>
<evidence type="ECO:0000256" key="4">
    <source>
        <dbReference type="ARBA" id="ARBA00013078"/>
    </source>
</evidence>
<dbReference type="Pfam" id="PF00702">
    <property type="entry name" value="Hydrolase"/>
    <property type="match status" value="1"/>
</dbReference>
<dbReference type="PANTHER" id="PTHR43434">
    <property type="entry name" value="PHOSPHOGLYCOLATE PHOSPHATASE"/>
    <property type="match status" value="1"/>
</dbReference>
<protein>
    <recommendedName>
        <fullName evidence="4">phosphoglycolate phosphatase</fullName>
        <ecNumber evidence="4">3.1.3.18</ecNumber>
    </recommendedName>
</protein>
<dbReference type="EMBL" id="PDVP01000025">
    <property type="protein sequence ID" value="PHP64713.1"/>
    <property type="molecule type" value="Genomic_DNA"/>
</dbReference>
<dbReference type="GO" id="GO:0008967">
    <property type="term" value="F:phosphoglycolate phosphatase activity"/>
    <property type="evidence" value="ECO:0007669"/>
    <property type="project" value="UniProtKB-EC"/>
</dbReference>
<evidence type="ECO:0000313" key="5">
    <source>
        <dbReference type="EMBL" id="PHP64713.1"/>
    </source>
</evidence>
<dbReference type="SFLD" id="SFLDG01129">
    <property type="entry name" value="C1.5:_HAD__Beta-PGM__Phosphata"/>
    <property type="match status" value="1"/>
</dbReference>
<evidence type="ECO:0000256" key="3">
    <source>
        <dbReference type="ARBA" id="ARBA00006171"/>
    </source>
</evidence>
<comment type="catalytic activity">
    <reaction evidence="1">
        <text>2-phosphoglycolate + H2O = glycolate + phosphate</text>
        <dbReference type="Rhea" id="RHEA:14369"/>
        <dbReference type="ChEBI" id="CHEBI:15377"/>
        <dbReference type="ChEBI" id="CHEBI:29805"/>
        <dbReference type="ChEBI" id="CHEBI:43474"/>
        <dbReference type="ChEBI" id="CHEBI:58033"/>
        <dbReference type="EC" id="3.1.3.18"/>
    </reaction>
</comment>
<reference evidence="5 6" key="1">
    <citation type="submission" date="2017-10" db="EMBL/GenBank/DDBJ databases">
        <title>Sedimentibacterium mangrovi gen. nov., sp. nov., a novel member of family Phyllobacteriacea isolated from mangrove sediment.</title>
        <authorList>
            <person name="Liao H."/>
            <person name="Tian Y."/>
        </authorList>
    </citation>
    <scope>NUCLEOTIDE SEQUENCE [LARGE SCALE GENOMIC DNA]</scope>
    <source>
        <strain evidence="5 6">X9-2-2</strain>
    </source>
</reference>
<evidence type="ECO:0000256" key="1">
    <source>
        <dbReference type="ARBA" id="ARBA00000830"/>
    </source>
</evidence>
<dbReference type="GO" id="GO:0005829">
    <property type="term" value="C:cytosol"/>
    <property type="evidence" value="ECO:0007669"/>
    <property type="project" value="TreeGrafter"/>
</dbReference>
<dbReference type="InterPro" id="IPR006439">
    <property type="entry name" value="HAD-SF_hydro_IA"/>
</dbReference>